<sequence>MSEEKTIQEVYRDRNLLAAAISLMAYRLESSRTLHEYAGGWTEPDVDDADADEWAIVWAILEGKQVSWHVPRELVEPVDLPKRPHDYDGHTREEKNQRLEDFIESR</sequence>
<proteinExistence type="predicted"/>
<evidence type="ECO:0000313" key="2">
    <source>
        <dbReference type="EMBL" id="MFC4246485.1"/>
    </source>
</evidence>
<comment type="caution">
    <text evidence="2">The sequence shown here is derived from an EMBL/GenBank/DDBJ whole genome shotgun (WGS) entry which is preliminary data.</text>
</comment>
<evidence type="ECO:0000313" key="3">
    <source>
        <dbReference type="Proteomes" id="UP001595821"/>
    </source>
</evidence>
<dbReference type="RefSeq" id="WP_246966954.1">
    <property type="nucleotide sequence ID" value="NZ_CP095397.1"/>
</dbReference>
<dbReference type="AlphaFoldDB" id="A0ABD5NXJ8"/>
<name>A0ABD5NXJ8_9EURY</name>
<dbReference type="EMBL" id="JBHSDJ010000013">
    <property type="protein sequence ID" value="MFC4246485.1"/>
    <property type="molecule type" value="Genomic_DNA"/>
</dbReference>
<gene>
    <name evidence="2" type="ORF">ACFOZ7_05670</name>
</gene>
<feature type="region of interest" description="Disordered" evidence="1">
    <location>
        <begin position="79"/>
        <end position="106"/>
    </location>
</feature>
<evidence type="ECO:0000256" key="1">
    <source>
        <dbReference type="SAM" id="MobiDB-lite"/>
    </source>
</evidence>
<organism evidence="2 3">
    <name type="scientific">Natribaculum luteum</name>
    <dbReference type="NCBI Taxonomy" id="1586232"/>
    <lineage>
        <taxon>Archaea</taxon>
        <taxon>Methanobacteriati</taxon>
        <taxon>Methanobacteriota</taxon>
        <taxon>Stenosarchaea group</taxon>
        <taxon>Halobacteria</taxon>
        <taxon>Halobacteriales</taxon>
        <taxon>Natrialbaceae</taxon>
        <taxon>Natribaculum</taxon>
    </lineage>
</organism>
<protein>
    <submittedName>
        <fullName evidence="2">Uncharacterized protein</fullName>
    </submittedName>
</protein>
<dbReference type="GeneID" id="71854735"/>
<reference evidence="2 3" key="1">
    <citation type="journal article" date="2014" name="Int. J. Syst. Evol. Microbiol.">
        <title>Complete genome sequence of Corynebacterium casei LMG S-19264T (=DSM 44701T), isolated from a smear-ripened cheese.</title>
        <authorList>
            <consortium name="US DOE Joint Genome Institute (JGI-PGF)"/>
            <person name="Walter F."/>
            <person name="Albersmeier A."/>
            <person name="Kalinowski J."/>
            <person name="Ruckert C."/>
        </authorList>
    </citation>
    <scope>NUCLEOTIDE SEQUENCE [LARGE SCALE GENOMIC DNA]</scope>
    <source>
        <strain evidence="2 3">IBRC-M 10912</strain>
    </source>
</reference>
<accession>A0ABD5NXJ8</accession>
<dbReference type="Proteomes" id="UP001595821">
    <property type="component" value="Unassembled WGS sequence"/>
</dbReference>